<organism evidence="1 2">
    <name type="scientific">Mycena pura</name>
    <dbReference type="NCBI Taxonomy" id="153505"/>
    <lineage>
        <taxon>Eukaryota</taxon>
        <taxon>Fungi</taxon>
        <taxon>Dikarya</taxon>
        <taxon>Basidiomycota</taxon>
        <taxon>Agaricomycotina</taxon>
        <taxon>Agaricomycetes</taxon>
        <taxon>Agaricomycetidae</taxon>
        <taxon>Agaricales</taxon>
        <taxon>Marasmiineae</taxon>
        <taxon>Mycenaceae</taxon>
        <taxon>Mycena</taxon>
    </lineage>
</organism>
<name>A0AAD6Y5M1_9AGAR</name>
<dbReference type="EMBL" id="JARJCW010000062">
    <property type="protein sequence ID" value="KAJ7200536.1"/>
    <property type="molecule type" value="Genomic_DNA"/>
</dbReference>
<proteinExistence type="predicted"/>
<sequence>MRYYRPQLQVELSFPVPSQQEATSNFDLAVPQKALVTGWPYLGSLDDQNYGGTALHLPIKTFSLVRDQLRLANREEWRLIREKSEAANRGLETGGDQYSVLCTPSQPLRVSC</sequence>
<reference evidence="1" key="1">
    <citation type="submission" date="2023-03" db="EMBL/GenBank/DDBJ databases">
        <title>Massive genome expansion in bonnet fungi (Mycena s.s.) driven by repeated elements and novel gene families across ecological guilds.</title>
        <authorList>
            <consortium name="Lawrence Berkeley National Laboratory"/>
            <person name="Harder C.B."/>
            <person name="Miyauchi S."/>
            <person name="Viragh M."/>
            <person name="Kuo A."/>
            <person name="Thoen E."/>
            <person name="Andreopoulos B."/>
            <person name="Lu D."/>
            <person name="Skrede I."/>
            <person name="Drula E."/>
            <person name="Henrissat B."/>
            <person name="Morin E."/>
            <person name="Kohler A."/>
            <person name="Barry K."/>
            <person name="LaButti K."/>
            <person name="Morin E."/>
            <person name="Salamov A."/>
            <person name="Lipzen A."/>
            <person name="Mereny Z."/>
            <person name="Hegedus B."/>
            <person name="Baldrian P."/>
            <person name="Stursova M."/>
            <person name="Weitz H."/>
            <person name="Taylor A."/>
            <person name="Grigoriev I.V."/>
            <person name="Nagy L.G."/>
            <person name="Martin F."/>
            <person name="Kauserud H."/>
        </authorList>
    </citation>
    <scope>NUCLEOTIDE SEQUENCE</scope>
    <source>
        <strain evidence="1">9144</strain>
    </source>
</reference>
<evidence type="ECO:0000313" key="1">
    <source>
        <dbReference type="EMBL" id="KAJ7200536.1"/>
    </source>
</evidence>
<evidence type="ECO:0000313" key="2">
    <source>
        <dbReference type="Proteomes" id="UP001219525"/>
    </source>
</evidence>
<protein>
    <submittedName>
        <fullName evidence="1">Uncharacterized protein</fullName>
    </submittedName>
</protein>
<dbReference type="Proteomes" id="UP001219525">
    <property type="component" value="Unassembled WGS sequence"/>
</dbReference>
<gene>
    <name evidence="1" type="ORF">GGX14DRAFT_400532</name>
</gene>
<dbReference type="AlphaFoldDB" id="A0AAD6Y5M1"/>
<accession>A0AAD6Y5M1</accession>
<comment type="caution">
    <text evidence="1">The sequence shown here is derived from an EMBL/GenBank/DDBJ whole genome shotgun (WGS) entry which is preliminary data.</text>
</comment>
<keyword evidence="2" id="KW-1185">Reference proteome</keyword>